<keyword evidence="3" id="KW-1185">Reference proteome</keyword>
<organism evidence="2 3">
    <name type="scientific">Candidatus Mycobacterium wuenschmannii</name>
    <dbReference type="NCBI Taxonomy" id="3027808"/>
    <lineage>
        <taxon>Bacteria</taxon>
        <taxon>Bacillati</taxon>
        <taxon>Actinomycetota</taxon>
        <taxon>Actinomycetes</taxon>
        <taxon>Mycobacteriales</taxon>
        <taxon>Mycobacteriaceae</taxon>
        <taxon>Mycobacterium</taxon>
    </lineage>
</organism>
<evidence type="ECO:0000256" key="1">
    <source>
        <dbReference type="SAM" id="SignalP"/>
    </source>
</evidence>
<gene>
    <name evidence="2" type="ORF">PT015_04775</name>
</gene>
<feature type="signal peptide" evidence="1">
    <location>
        <begin position="1"/>
        <end position="32"/>
    </location>
</feature>
<evidence type="ECO:0000313" key="3">
    <source>
        <dbReference type="Proteomes" id="UP001236585"/>
    </source>
</evidence>
<evidence type="ECO:0000313" key="2">
    <source>
        <dbReference type="EMBL" id="WIM88806.1"/>
    </source>
</evidence>
<dbReference type="EMBL" id="CP126981">
    <property type="protein sequence ID" value="WIM88806.1"/>
    <property type="molecule type" value="Genomic_DNA"/>
</dbReference>
<keyword evidence="1" id="KW-0732">Signal</keyword>
<sequence>MNTPRFVVLTGVAAAAGAFSVAAMISAGSASAAPIDEYLIPNLSSFDATSALGYPPLIDVLQGNESWTIAGLPDNVTFNVFGVDTQTTFGSFTNNDFLTNLNGEFGTVGIPFLPDNTEIDLMDFGGGFANEWINIPVGAIPGLTFADPGVSDLLITPFGNFELFGTYFSDLVTAQI</sequence>
<reference evidence="2 3" key="1">
    <citation type="journal article" date="2023" name="Microbiol. Resour. Announc.">
        <title>Complete Genome Sequence of Mycobacterium wuenschmanii, a novel Nontuberculous Mycobacterium Isolated from a captive population of Amazon Milk Frogs.</title>
        <authorList>
            <person name="Hicks J."/>
            <person name="Zeineldin M."/>
            <person name="Ward H."/>
            <person name="Wuenschmann A."/>
            <person name="Camp P."/>
            <person name="Farrell D."/>
            <person name="Lehman K."/>
            <person name="Thacker T."/>
            <person name="Cuthbert E."/>
        </authorList>
    </citation>
    <scope>NUCLEOTIDE SEQUENCE [LARGE SCALE GENOMIC DNA]</scope>
    <source>
        <strain evidence="2 3">Wuenschmanii</strain>
    </source>
</reference>
<feature type="chain" id="PRO_5045466339" description="PPE family protein" evidence="1">
    <location>
        <begin position="33"/>
        <end position="176"/>
    </location>
</feature>
<protein>
    <recommendedName>
        <fullName evidence="4">PPE family protein</fullName>
    </recommendedName>
</protein>
<proteinExistence type="predicted"/>
<dbReference type="RefSeq" id="WP_285189162.1">
    <property type="nucleotide sequence ID" value="NZ_CP126981.1"/>
</dbReference>
<accession>A0ABY8W107</accession>
<name>A0ABY8W107_9MYCO</name>
<dbReference type="Proteomes" id="UP001236585">
    <property type="component" value="Chromosome"/>
</dbReference>
<evidence type="ECO:0008006" key="4">
    <source>
        <dbReference type="Google" id="ProtNLM"/>
    </source>
</evidence>